<accession>A0A918VXP6</accession>
<dbReference type="InterPro" id="IPR029149">
    <property type="entry name" value="Creatin/AminoP/Spt16_N"/>
</dbReference>
<dbReference type="SUPFAM" id="SSF55920">
    <property type="entry name" value="Creatinase/aminopeptidase"/>
    <property type="match status" value="1"/>
</dbReference>
<dbReference type="PANTHER" id="PTHR46112:SF3">
    <property type="entry name" value="AMINOPEPTIDASE YPDF"/>
    <property type="match status" value="1"/>
</dbReference>
<dbReference type="PANTHER" id="PTHR46112">
    <property type="entry name" value="AMINOPEPTIDASE"/>
    <property type="match status" value="1"/>
</dbReference>
<dbReference type="Proteomes" id="UP000646579">
    <property type="component" value="Unassembled WGS sequence"/>
</dbReference>
<dbReference type="InterPro" id="IPR000587">
    <property type="entry name" value="Creatinase_N"/>
</dbReference>
<dbReference type="InterPro" id="IPR000994">
    <property type="entry name" value="Pept_M24"/>
</dbReference>
<feature type="domain" description="Creatinase N-terminal" evidence="2">
    <location>
        <begin position="21"/>
        <end position="154"/>
    </location>
</feature>
<evidence type="ECO:0000313" key="4">
    <source>
        <dbReference type="Proteomes" id="UP000646579"/>
    </source>
</evidence>
<organism evidence="3 4">
    <name type="scientific">Devosia pacifica</name>
    <dbReference type="NCBI Taxonomy" id="1335967"/>
    <lineage>
        <taxon>Bacteria</taxon>
        <taxon>Pseudomonadati</taxon>
        <taxon>Pseudomonadota</taxon>
        <taxon>Alphaproteobacteria</taxon>
        <taxon>Hyphomicrobiales</taxon>
        <taxon>Devosiaceae</taxon>
        <taxon>Devosia</taxon>
    </lineage>
</organism>
<reference evidence="3" key="1">
    <citation type="journal article" date="2014" name="Int. J. Syst. Evol. Microbiol.">
        <title>Complete genome sequence of Corynebacterium casei LMG S-19264T (=DSM 44701T), isolated from a smear-ripened cheese.</title>
        <authorList>
            <consortium name="US DOE Joint Genome Institute (JGI-PGF)"/>
            <person name="Walter F."/>
            <person name="Albersmeier A."/>
            <person name="Kalinowski J."/>
            <person name="Ruckert C."/>
        </authorList>
    </citation>
    <scope>NUCLEOTIDE SEQUENCE</scope>
    <source>
        <strain evidence="3">KCTC 32437</strain>
    </source>
</reference>
<dbReference type="Pfam" id="PF01321">
    <property type="entry name" value="Creatinase_N"/>
    <property type="match status" value="1"/>
</dbReference>
<dbReference type="InterPro" id="IPR050659">
    <property type="entry name" value="Peptidase_M24B"/>
</dbReference>
<dbReference type="RefSeq" id="WP_189427474.1">
    <property type="nucleotide sequence ID" value="NZ_BMZE01000007.1"/>
</dbReference>
<comment type="caution">
    <text evidence="3">The sequence shown here is derived from an EMBL/GenBank/DDBJ whole genome shotgun (WGS) entry which is preliminary data.</text>
</comment>
<dbReference type="InterPro" id="IPR036005">
    <property type="entry name" value="Creatinase/aminopeptidase-like"/>
</dbReference>
<feature type="domain" description="Peptidase M24" evidence="1">
    <location>
        <begin position="165"/>
        <end position="368"/>
    </location>
</feature>
<keyword evidence="4" id="KW-1185">Reference proteome</keyword>
<dbReference type="Pfam" id="PF00557">
    <property type="entry name" value="Peptidase_M24"/>
    <property type="match status" value="1"/>
</dbReference>
<dbReference type="EMBL" id="BMZE01000007">
    <property type="protein sequence ID" value="GHA39355.1"/>
    <property type="molecule type" value="Genomic_DNA"/>
</dbReference>
<proteinExistence type="predicted"/>
<dbReference type="AlphaFoldDB" id="A0A918VXP6"/>
<gene>
    <name evidence="3" type="ORF">GCM10007989_38870</name>
</gene>
<name>A0A918VXP6_9HYPH</name>
<reference evidence="3" key="2">
    <citation type="submission" date="2020-09" db="EMBL/GenBank/DDBJ databases">
        <authorList>
            <person name="Sun Q."/>
            <person name="Kim S."/>
        </authorList>
    </citation>
    <scope>NUCLEOTIDE SEQUENCE</scope>
    <source>
        <strain evidence="3">KCTC 32437</strain>
    </source>
</reference>
<evidence type="ECO:0000259" key="1">
    <source>
        <dbReference type="Pfam" id="PF00557"/>
    </source>
</evidence>
<dbReference type="Gene3D" id="3.40.350.10">
    <property type="entry name" value="Creatinase/prolidase N-terminal domain"/>
    <property type="match status" value="1"/>
</dbReference>
<dbReference type="SUPFAM" id="SSF53092">
    <property type="entry name" value="Creatinase/prolidase N-terminal domain"/>
    <property type="match status" value="1"/>
</dbReference>
<dbReference type="Gene3D" id="3.90.230.10">
    <property type="entry name" value="Creatinase/methionine aminopeptidase superfamily"/>
    <property type="match status" value="1"/>
</dbReference>
<evidence type="ECO:0000259" key="2">
    <source>
        <dbReference type="Pfam" id="PF01321"/>
    </source>
</evidence>
<sequence>MIKRGVYDVLQDIPVSEYQDRVARTREEMKKAGYDALILFSDPARMVNVRWIANYRSFDGVYPNPALVFLPLEGDLVLFAGSDLLPYAKDESWIGDVRGARQELGKVLRDFETTKKPSKIGIVGYQYLDLEFYLIIKDALQSTPIEKTTIVDRLKSIKSETEIGLMKIAGRLADGGLADLRDNLKEGMTEREAVRICYTSMFSNGADSQAFDMMVQSGENSAKYFLARPRDKVIRKGELLLVDIGCRFNGYASDMARGVAFGEVSAKQQELLDVTLEAWLAGTKHLKAGNKASAPDKYINEVLEQRGYLHGNGEGRSCGHGTGMDPEEEIPSMGSDVILEENMSVSYEVTVQIPGVGGSRVEDDVIIRKDGPEFLTHFAHSCQWGV</sequence>
<protein>
    <submittedName>
        <fullName evidence="3">Xaa-Pro dipeptidase</fullName>
    </submittedName>
</protein>
<evidence type="ECO:0000313" key="3">
    <source>
        <dbReference type="EMBL" id="GHA39355.1"/>
    </source>
</evidence>